<protein>
    <recommendedName>
        <fullName evidence="1">Heterokaryon incompatibility domain-containing protein</fullName>
    </recommendedName>
</protein>
<dbReference type="PANTHER" id="PTHR24148">
    <property type="entry name" value="ANKYRIN REPEAT DOMAIN-CONTAINING PROTEIN 39 HOMOLOG-RELATED"/>
    <property type="match status" value="1"/>
</dbReference>
<proteinExistence type="predicted"/>
<accession>W6YU82</accession>
<dbReference type="HOGENOM" id="CLU_1656274_0_0_1"/>
<keyword evidence="3" id="KW-1185">Reference proteome</keyword>
<dbReference type="InterPro" id="IPR052895">
    <property type="entry name" value="HetReg/Transcr_Mod"/>
</dbReference>
<sequence>ITRNLAEAIDAIFIFARERSMMFWAYSICINQADDHERGRQVRLMNPIYCLAEIVAIWLGLAAHESDLAFDTMKEWKAKFDRLKEQFNGSEELAVTSISSSDDFYFGPRGSEPHKALKALRMLCRRPWWETAWIVQERTFANPDRTILFYGSRSIDWIHL</sequence>
<organism evidence="2 3">
    <name type="scientific">Bipolaris oryzae ATCC 44560</name>
    <dbReference type="NCBI Taxonomy" id="930090"/>
    <lineage>
        <taxon>Eukaryota</taxon>
        <taxon>Fungi</taxon>
        <taxon>Dikarya</taxon>
        <taxon>Ascomycota</taxon>
        <taxon>Pezizomycotina</taxon>
        <taxon>Dothideomycetes</taxon>
        <taxon>Pleosporomycetidae</taxon>
        <taxon>Pleosporales</taxon>
        <taxon>Pleosporineae</taxon>
        <taxon>Pleosporaceae</taxon>
        <taxon>Bipolaris</taxon>
    </lineage>
</organism>
<feature type="domain" description="Heterokaryon incompatibility" evidence="1">
    <location>
        <begin position="2"/>
        <end position="137"/>
    </location>
</feature>
<dbReference type="GeneID" id="19117981"/>
<dbReference type="OrthoDB" id="5416609at2759"/>
<dbReference type="PANTHER" id="PTHR24148:SF82">
    <property type="entry name" value="HETEROKARYON INCOMPATIBILITY DOMAIN-CONTAINING PROTEIN"/>
    <property type="match status" value="1"/>
</dbReference>
<evidence type="ECO:0000313" key="3">
    <source>
        <dbReference type="Proteomes" id="UP000054032"/>
    </source>
</evidence>
<dbReference type="EMBL" id="KI964042">
    <property type="protein sequence ID" value="EUC43017.1"/>
    <property type="molecule type" value="Genomic_DNA"/>
</dbReference>
<gene>
    <name evidence="2" type="ORF">COCMIDRAFT_101960</name>
</gene>
<name>W6YU82_COCMI</name>
<dbReference type="InterPro" id="IPR010730">
    <property type="entry name" value="HET"/>
</dbReference>
<dbReference type="KEGG" id="bor:COCMIDRAFT_101960"/>
<dbReference type="AlphaFoldDB" id="W6YU82"/>
<dbReference type="RefSeq" id="XP_007690473.1">
    <property type="nucleotide sequence ID" value="XM_007692283.1"/>
</dbReference>
<dbReference type="Pfam" id="PF06985">
    <property type="entry name" value="HET"/>
    <property type="match status" value="1"/>
</dbReference>
<reference evidence="2 3" key="1">
    <citation type="journal article" date="2013" name="PLoS Genet.">
        <title>Comparative genome structure, secondary metabolite, and effector coding capacity across Cochliobolus pathogens.</title>
        <authorList>
            <person name="Condon B.J."/>
            <person name="Leng Y."/>
            <person name="Wu D."/>
            <person name="Bushley K.E."/>
            <person name="Ohm R.A."/>
            <person name="Otillar R."/>
            <person name="Martin J."/>
            <person name="Schackwitz W."/>
            <person name="Grimwood J."/>
            <person name="MohdZainudin N."/>
            <person name="Xue C."/>
            <person name="Wang R."/>
            <person name="Manning V.A."/>
            <person name="Dhillon B."/>
            <person name="Tu Z.J."/>
            <person name="Steffenson B.J."/>
            <person name="Salamov A."/>
            <person name="Sun H."/>
            <person name="Lowry S."/>
            <person name="LaButti K."/>
            <person name="Han J."/>
            <person name="Copeland A."/>
            <person name="Lindquist E."/>
            <person name="Barry K."/>
            <person name="Schmutz J."/>
            <person name="Baker S.E."/>
            <person name="Ciuffetti L.M."/>
            <person name="Grigoriev I.V."/>
            <person name="Zhong S."/>
            <person name="Turgeon B.G."/>
        </authorList>
    </citation>
    <scope>NUCLEOTIDE SEQUENCE [LARGE SCALE GENOMIC DNA]</scope>
    <source>
        <strain evidence="2 3">ATCC 44560</strain>
    </source>
</reference>
<evidence type="ECO:0000259" key="1">
    <source>
        <dbReference type="Pfam" id="PF06985"/>
    </source>
</evidence>
<evidence type="ECO:0000313" key="2">
    <source>
        <dbReference type="EMBL" id="EUC43017.1"/>
    </source>
</evidence>
<dbReference type="STRING" id="930090.W6YU82"/>
<feature type="non-terminal residue" evidence="2">
    <location>
        <position position="1"/>
    </location>
</feature>
<dbReference type="Proteomes" id="UP000054032">
    <property type="component" value="Unassembled WGS sequence"/>
</dbReference>